<comment type="caution">
    <text evidence="1">The sequence shown here is derived from an EMBL/GenBank/DDBJ whole genome shotgun (WGS) entry which is preliminary data.</text>
</comment>
<accession>A0A8T1W5R9</accession>
<protein>
    <submittedName>
        <fullName evidence="1">Uncharacterized protein</fullName>
    </submittedName>
</protein>
<evidence type="ECO:0000313" key="1">
    <source>
        <dbReference type="EMBL" id="KAG7387454.1"/>
    </source>
</evidence>
<dbReference type="OrthoDB" id="70387at2759"/>
<dbReference type="EMBL" id="JAGDFM010000078">
    <property type="protein sequence ID" value="KAG7387454.1"/>
    <property type="molecule type" value="Genomic_DNA"/>
</dbReference>
<evidence type="ECO:0000313" key="2">
    <source>
        <dbReference type="Proteomes" id="UP000694044"/>
    </source>
</evidence>
<sequence length="104" mass="11666">MVHAARYNHPESVWWLHHNVPVYRWEIADIVPAAVKNKDMMLVAWVHQNYGVDPGSAPNAMQEAVSGGRLDILDWLYENGYSTNACPVVEQAVEGGNQDARLSH</sequence>
<name>A0A8T1W5R9_9STRA</name>
<keyword evidence="2" id="KW-1185">Reference proteome</keyword>
<organism evidence="1 2">
    <name type="scientific">Phytophthora pseudosyringae</name>
    <dbReference type="NCBI Taxonomy" id="221518"/>
    <lineage>
        <taxon>Eukaryota</taxon>
        <taxon>Sar</taxon>
        <taxon>Stramenopiles</taxon>
        <taxon>Oomycota</taxon>
        <taxon>Peronosporomycetes</taxon>
        <taxon>Peronosporales</taxon>
        <taxon>Peronosporaceae</taxon>
        <taxon>Phytophthora</taxon>
    </lineage>
</organism>
<proteinExistence type="predicted"/>
<dbReference type="Proteomes" id="UP000694044">
    <property type="component" value="Unassembled WGS sequence"/>
</dbReference>
<reference evidence="1" key="1">
    <citation type="submission" date="2021-02" db="EMBL/GenBank/DDBJ databases">
        <authorList>
            <person name="Palmer J.M."/>
        </authorList>
    </citation>
    <scope>NUCLEOTIDE SEQUENCE</scope>
    <source>
        <strain evidence="1">SCRP734</strain>
    </source>
</reference>
<dbReference type="AlphaFoldDB" id="A0A8T1W5R9"/>
<gene>
    <name evidence="1" type="ORF">PHYPSEUDO_014102</name>
</gene>